<accession>A0ABM4SR52</accession>
<evidence type="ECO:0000256" key="7">
    <source>
        <dbReference type="SAM" id="MobiDB-lite"/>
    </source>
</evidence>
<keyword evidence="3 5" id="KW-0371">Homeobox</keyword>
<feature type="compositionally biased region" description="Pro residues" evidence="7">
    <location>
        <begin position="303"/>
        <end position="316"/>
    </location>
</feature>
<evidence type="ECO:0000256" key="5">
    <source>
        <dbReference type="PROSITE-ProRule" id="PRU00108"/>
    </source>
</evidence>
<dbReference type="PANTHER" id="PTHR46123:SF3">
    <property type="entry name" value="DOUBLE HOMEOBOX PROTEIN 1-RELATED"/>
    <property type="match status" value="1"/>
</dbReference>
<feature type="region of interest" description="Disordered" evidence="7">
    <location>
        <begin position="301"/>
        <end position="332"/>
    </location>
</feature>
<dbReference type="InterPro" id="IPR001356">
    <property type="entry name" value="HD"/>
</dbReference>
<feature type="region of interest" description="Disordered" evidence="7">
    <location>
        <begin position="1"/>
        <end position="27"/>
    </location>
</feature>
<name>A0ABM4SR52_BOSIN</name>
<dbReference type="GeneID" id="139184420"/>
<keyword evidence="4 5" id="KW-0539">Nucleus</keyword>
<evidence type="ECO:0000313" key="9">
    <source>
        <dbReference type="Proteomes" id="UP001652663"/>
    </source>
</evidence>
<dbReference type="SUPFAM" id="SSF46689">
    <property type="entry name" value="Homeodomain-like"/>
    <property type="match status" value="1"/>
</dbReference>
<dbReference type="Pfam" id="PF00046">
    <property type="entry name" value="Homeodomain"/>
    <property type="match status" value="1"/>
</dbReference>
<keyword evidence="9" id="KW-1185">Reference proteome</keyword>
<dbReference type="InterPro" id="IPR009057">
    <property type="entry name" value="Homeodomain-like_sf"/>
</dbReference>
<feature type="compositionally biased region" description="Polar residues" evidence="7">
    <location>
        <begin position="262"/>
        <end position="272"/>
    </location>
</feature>
<dbReference type="RefSeq" id="XP_070650278.1">
    <property type="nucleotide sequence ID" value="XM_070794177.1"/>
</dbReference>
<protein>
    <submittedName>
        <fullName evidence="10">Double homeobox protein 4C-like</fullName>
    </submittedName>
</protein>
<dbReference type="PROSITE" id="PS50071">
    <property type="entry name" value="HOMEOBOX_2"/>
    <property type="match status" value="1"/>
</dbReference>
<evidence type="ECO:0000256" key="3">
    <source>
        <dbReference type="ARBA" id="ARBA00023155"/>
    </source>
</evidence>
<evidence type="ECO:0000256" key="6">
    <source>
        <dbReference type="RuleBase" id="RU000682"/>
    </source>
</evidence>
<dbReference type="PANTHER" id="PTHR46123">
    <property type="entry name" value="MIX-TYPE HOMEOBOX GENE 1-RELATED"/>
    <property type="match status" value="1"/>
</dbReference>
<organism evidence="9 10">
    <name type="scientific">Bos indicus</name>
    <name type="common">Zebu</name>
    <dbReference type="NCBI Taxonomy" id="9915"/>
    <lineage>
        <taxon>Eukaryota</taxon>
        <taxon>Metazoa</taxon>
        <taxon>Chordata</taxon>
        <taxon>Craniata</taxon>
        <taxon>Vertebrata</taxon>
        <taxon>Euteleostomi</taxon>
        <taxon>Mammalia</taxon>
        <taxon>Eutheria</taxon>
        <taxon>Laurasiatheria</taxon>
        <taxon>Artiodactyla</taxon>
        <taxon>Ruminantia</taxon>
        <taxon>Pecora</taxon>
        <taxon>Bovidae</taxon>
        <taxon>Bovinae</taxon>
        <taxon>Bos</taxon>
    </lineage>
</organism>
<comment type="subcellular location">
    <subcellularLocation>
        <location evidence="1 5 6">Nucleus</location>
    </subcellularLocation>
</comment>
<reference evidence="10" key="1">
    <citation type="submission" date="2025-08" db="UniProtKB">
        <authorList>
            <consortium name="RefSeq"/>
        </authorList>
    </citation>
    <scope>IDENTIFICATION</scope>
    <source>
        <tissue evidence="10">Blood</tissue>
    </source>
</reference>
<dbReference type="Gene3D" id="1.10.10.60">
    <property type="entry name" value="Homeodomain-like"/>
    <property type="match status" value="1"/>
</dbReference>
<feature type="region of interest" description="Disordered" evidence="7">
    <location>
        <begin position="98"/>
        <end position="124"/>
    </location>
</feature>
<dbReference type="CDD" id="cd00086">
    <property type="entry name" value="homeodomain"/>
    <property type="match status" value="1"/>
</dbReference>
<dbReference type="Proteomes" id="UP001652663">
    <property type="component" value="Chromosome 8"/>
</dbReference>
<proteinExistence type="predicted"/>
<evidence type="ECO:0000256" key="2">
    <source>
        <dbReference type="ARBA" id="ARBA00023125"/>
    </source>
</evidence>
<feature type="domain" description="Homeobox" evidence="8">
    <location>
        <begin position="16"/>
        <end position="104"/>
    </location>
</feature>
<evidence type="ECO:0000259" key="8">
    <source>
        <dbReference type="PROSITE" id="PS50071"/>
    </source>
</evidence>
<feature type="compositionally biased region" description="Basic and acidic residues" evidence="7">
    <location>
        <begin position="98"/>
        <end position="113"/>
    </location>
</feature>
<evidence type="ECO:0000313" key="10">
    <source>
        <dbReference type="RefSeq" id="XP_070650278.1"/>
    </source>
</evidence>
<dbReference type="InterPro" id="IPR051306">
    <property type="entry name" value="Homeobox_regulator"/>
</dbReference>
<feature type="region of interest" description="Disordered" evidence="7">
    <location>
        <begin position="243"/>
        <end position="289"/>
    </location>
</feature>
<evidence type="ECO:0000256" key="1">
    <source>
        <dbReference type="ARBA" id="ARBA00004123"/>
    </source>
</evidence>
<gene>
    <name evidence="10" type="primary">LOC139184420</name>
</gene>
<evidence type="ECO:0000256" key="4">
    <source>
        <dbReference type="ARBA" id="ARBA00023242"/>
    </source>
</evidence>
<dbReference type="SMART" id="SM00389">
    <property type="entry name" value="HOX"/>
    <property type="match status" value="1"/>
</dbReference>
<feature type="DNA-binding region" description="Homeobox" evidence="5">
    <location>
        <begin position="18"/>
        <end position="105"/>
    </location>
</feature>
<keyword evidence="2 5" id="KW-0238">DNA-binding</keyword>
<sequence>MSSEESFSGPAPESQEGQRRRRTKYDKNQSKILFEAFKSDAYPDINVRMALAERIKVPEPRIQGLPSGWAYKEATVVVLEGKGEAWQNWTRVWFQNRRARDPRSRKNTKEKARPPVPEPIHGRVGAPVPRPSQGGLCAPNCPCQQCLLAAQKNASLFSSKPGNASDQADFGGYVGNPSMNMASRNLPTAADEPSGDLRYSFSSSFSLHYFSSGFNPKILNASQQSSPQLEAGCAETYVGDPEQFLAQGDEPPQGYGQCPPSGEQQPWWNWQPSPAPKPEMEFEQPLSQSLEAAVPPWSCWSLPPTPASSPPQPPLPQELCSHPASSQPFPKKARANMRNLFHPYL</sequence>